<evidence type="ECO:0000256" key="12">
    <source>
        <dbReference type="RuleBase" id="RU362131"/>
    </source>
</evidence>
<dbReference type="GO" id="GO:0008270">
    <property type="term" value="F:zinc ion binding"/>
    <property type="evidence" value="ECO:0007669"/>
    <property type="project" value="UniProtKB-KW"/>
</dbReference>
<keyword evidence="4" id="KW-0378">Hydrolase</keyword>
<feature type="compositionally biased region" description="Polar residues" evidence="13">
    <location>
        <begin position="426"/>
        <end position="450"/>
    </location>
</feature>
<dbReference type="KEGG" id="hir:HETIRDRAFT_50142"/>
<keyword evidence="3 11" id="KW-0863">Zinc-finger</keyword>
<evidence type="ECO:0000259" key="14">
    <source>
        <dbReference type="PROSITE" id="PS51999"/>
    </source>
</evidence>
<protein>
    <recommendedName>
        <fullName evidence="12">DNA-(apurinic or apyrimidinic site) endonuclease</fullName>
        <ecNumber evidence="12">3.1.-.-</ecNumber>
    </recommendedName>
</protein>
<feature type="site" description="Interaction with DNA substrate" evidence="10">
    <location>
        <position position="310"/>
    </location>
</feature>
<feature type="active site" evidence="8">
    <location>
        <position position="170"/>
    </location>
</feature>
<keyword evidence="2 9" id="KW-0479">Metal-binding</keyword>
<feature type="site" description="Transition state stabilizer" evidence="10">
    <location>
        <position position="211"/>
    </location>
</feature>
<dbReference type="eggNOG" id="KOG1294">
    <property type="taxonomic scope" value="Eukaryota"/>
</dbReference>
<dbReference type="InterPro" id="IPR005135">
    <property type="entry name" value="Endo/exonuclease/phosphatase"/>
</dbReference>
<proteinExistence type="inferred from homology"/>
<dbReference type="GO" id="GO:0008311">
    <property type="term" value="F:double-stranded DNA 3'-5' DNA exonuclease activity"/>
    <property type="evidence" value="ECO:0007669"/>
    <property type="project" value="TreeGrafter"/>
</dbReference>
<feature type="compositionally biased region" description="Polar residues" evidence="13">
    <location>
        <begin position="374"/>
        <end position="395"/>
    </location>
</feature>
<evidence type="ECO:0000256" key="10">
    <source>
        <dbReference type="PIRSR" id="PIRSR604808-3"/>
    </source>
</evidence>
<feature type="region of interest" description="Disordered" evidence="13">
    <location>
        <begin position="373"/>
        <end position="395"/>
    </location>
</feature>
<evidence type="ECO:0000256" key="7">
    <source>
        <dbReference type="ARBA" id="ARBA00023242"/>
    </source>
</evidence>
<dbReference type="NCBIfam" id="TIGR00633">
    <property type="entry name" value="xth"/>
    <property type="match status" value="1"/>
</dbReference>
<feature type="binding site" evidence="9">
    <location>
        <position position="310"/>
    </location>
    <ligand>
        <name>Mg(2+)</name>
        <dbReference type="ChEBI" id="CHEBI:18420"/>
        <label>1</label>
    </ligand>
</feature>
<dbReference type="InterPro" id="IPR004808">
    <property type="entry name" value="AP_endonuc_1"/>
</dbReference>
<dbReference type="SUPFAM" id="SSF56219">
    <property type="entry name" value="DNase I-like"/>
    <property type="match status" value="1"/>
</dbReference>
<dbReference type="PROSITE" id="PS51435">
    <property type="entry name" value="AP_NUCLEASE_F1_4"/>
    <property type="match status" value="1"/>
</dbReference>
<dbReference type="PANTHER" id="PTHR22748:SF4">
    <property type="entry name" value="DNA-(APURINIC OR APYRIMIDINIC SITE) ENDONUCLEASE 2"/>
    <property type="match status" value="1"/>
</dbReference>
<feature type="binding site" evidence="9">
    <location>
        <position position="7"/>
    </location>
    <ligand>
        <name>Mg(2+)</name>
        <dbReference type="ChEBI" id="CHEBI:18420"/>
        <label>1</label>
    </ligand>
</feature>
<keyword evidence="12" id="KW-0234">DNA repair</keyword>
<dbReference type="RefSeq" id="XP_009548767.1">
    <property type="nucleotide sequence ID" value="XM_009550472.1"/>
</dbReference>
<keyword evidence="5" id="KW-0862">Zinc</keyword>
<feature type="binding site" evidence="9">
    <location>
        <position position="211"/>
    </location>
    <ligand>
        <name>Mg(2+)</name>
        <dbReference type="ChEBI" id="CHEBI:18420"/>
        <label>1</label>
    </ligand>
</feature>
<reference evidence="15 16" key="1">
    <citation type="journal article" date="2012" name="New Phytol.">
        <title>Insight into trade-off between wood decay and parasitism from the genome of a fungal forest pathogen.</title>
        <authorList>
            <person name="Olson A."/>
            <person name="Aerts A."/>
            <person name="Asiegbu F."/>
            <person name="Belbahri L."/>
            <person name="Bouzid O."/>
            <person name="Broberg A."/>
            <person name="Canback B."/>
            <person name="Coutinho P.M."/>
            <person name="Cullen D."/>
            <person name="Dalman K."/>
            <person name="Deflorio G."/>
            <person name="van Diepen L.T."/>
            <person name="Dunand C."/>
            <person name="Duplessis S."/>
            <person name="Durling M."/>
            <person name="Gonthier P."/>
            <person name="Grimwood J."/>
            <person name="Fossdal C.G."/>
            <person name="Hansson D."/>
            <person name="Henrissat B."/>
            <person name="Hietala A."/>
            <person name="Himmelstrand K."/>
            <person name="Hoffmeister D."/>
            <person name="Hogberg N."/>
            <person name="James T.Y."/>
            <person name="Karlsson M."/>
            <person name="Kohler A."/>
            <person name="Kues U."/>
            <person name="Lee Y.H."/>
            <person name="Lin Y.C."/>
            <person name="Lind M."/>
            <person name="Lindquist E."/>
            <person name="Lombard V."/>
            <person name="Lucas S."/>
            <person name="Lunden K."/>
            <person name="Morin E."/>
            <person name="Murat C."/>
            <person name="Park J."/>
            <person name="Raffaello T."/>
            <person name="Rouze P."/>
            <person name="Salamov A."/>
            <person name="Schmutz J."/>
            <person name="Solheim H."/>
            <person name="Stahlberg J."/>
            <person name="Velez H."/>
            <person name="de Vries R.P."/>
            <person name="Wiebenga A."/>
            <person name="Woodward S."/>
            <person name="Yakovlev I."/>
            <person name="Garbelotto M."/>
            <person name="Martin F."/>
            <person name="Grigoriev I.V."/>
            <person name="Stenlid J."/>
        </authorList>
    </citation>
    <scope>NUCLEOTIDE SEQUENCE [LARGE SCALE GENOMIC DNA]</scope>
    <source>
        <strain evidence="15 16">TC 32-1</strain>
    </source>
</reference>
<dbReference type="PROSITE" id="PS51999">
    <property type="entry name" value="ZF_GRF"/>
    <property type="match status" value="1"/>
</dbReference>
<dbReference type="InterPro" id="IPR036691">
    <property type="entry name" value="Endo/exonu/phosph_ase_sf"/>
</dbReference>
<keyword evidence="7" id="KW-0539">Nucleus</keyword>
<feature type="compositionally biased region" description="Acidic residues" evidence="13">
    <location>
        <begin position="492"/>
        <end position="503"/>
    </location>
</feature>
<dbReference type="GO" id="GO:0006284">
    <property type="term" value="P:base-excision repair"/>
    <property type="evidence" value="ECO:0007669"/>
    <property type="project" value="TreeGrafter"/>
</dbReference>
<dbReference type="HOGENOM" id="CLU_010374_2_1_1"/>
<feature type="compositionally biased region" description="Pro residues" evidence="13">
    <location>
        <begin position="477"/>
        <end position="488"/>
    </location>
</feature>
<keyword evidence="6 9" id="KW-0460">Magnesium</keyword>
<dbReference type="EMBL" id="KI925461">
    <property type="protein sequence ID" value="ETW79157.1"/>
    <property type="molecule type" value="Genomic_DNA"/>
</dbReference>
<evidence type="ECO:0000256" key="8">
    <source>
        <dbReference type="PIRSR" id="PIRSR604808-1"/>
    </source>
</evidence>
<evidence type="ECO:0000256" key="2">
    <source>
        <dbReference type="ARBA" id="ARBA00022723"/>
    </source>
</evidence>
<keyword evidence="16" id="KW-1185">Reference proteome</keyword>
<dbReference type="Pfam" id="PF03372">
    <property type="entry name" value="Exo_endo_phos"/>
    <property type="match status" value="1"/>
</dbReference>
<dbReference type="InParanoid" id="W4K037"/>
<evidence type="ECO:0000256" key="1">
    <source>
        <dbReference type="ARBA" id="ARBA00007092"/>
    </source>
</evidence>
<name>W4K037_HETIT</name>
<evidence type="ECO:0000256" key="4">
    <source>
        <dbReference type="ARBA" id="ARBA00022801"/>
    </source>
</evidence>
<evidence type="ECO:0000256" key="6">
    <source>
        <dbReference type="ARBA" id="ARBA00022842"/>
    </source>
</evidence>
<comment type="similarity">
    <text evidence="1 12">Belongs to the DNA repair enzymes AP/ExoA family.</text>
</comment>
<keyword evidence="9" id="KW-0464">Manganese</keyword>
<evidence type="ECO:0000256" key="11">
    <source>
        <dbReference type="PROSITE-ProRule" id="PRU01343"/>
    </source>
</evidence>
<feature type="active site" description="Proton donor/acceptor" evidence="8">
    <location>
        <position position="209"/>
    </location>
</feature>
<dbReference type="GO" id="GO:0008081">
    <property type="term" value="F:phosphoric diester hydrolase activity"/>
    <property type="evidence" value="ECO:0007669"/>
    <property type="project" value="TreeGrafter"/>
</dbReference>
<dbReference type="GO" id="GO:0003906">
    <property type="term" value="F:DNA-(apurinic or apyrimidinic site) endonuclease activity"/>
    <property type="evidence" value="ECO:0007669"/>
    <property type="project" value="TreeGrafter"/>
</dbReference>
<organism evidence="15 16">
    <name type="scientific">Heterobasidion irregulare (strain TC 32-1)</name>
    <dbReference type="NCBI Taxonomy" id="747525"/>
    <lineage>
        <taxon>Eukaryota</taxon>
        <taxon>Fungi</taxon>
        <taxon>Dikarya</taxon>
        <taxon>Basidiomycota</taxon>
        <taxon>Agaricomycotina</taxon>
        <taxon>Agaricomycetes</taxon>
        <taxon>Russulales</taxon>
        <taxon>Bondarzewiaceae</taxon>
        <taxon>Heterobasidion</taxon>
        <taxon>Heterobasidion annosum species complex</taxon>
    </lineage>
</organism>
<dbReference type="EC" id="3.1.-.-" evidence="12"/>
<feature type="site" description="Important for catalytic activity" evidence="10">
    <location>
        <position position="284"/>
    </location>
</feature>
<gene>
    <name evidence="15" type="ORF">HETIRDRAFT_50142</name>
</gene>
<dbReference type="PANTHER" id="PTHR22748">
    <property type="entry name" value="AP ENDONUCLEASE"/>
    <property type="match status" value="1"/>
</dbReference>
<feature type="domain" description="GRF-type" evidence="14">
    <location>
        <begin position="559"/>
        <end position="587"/>
    </location>
</feature>
<evidence type="ECO:0000313" key="16">
    <source>
        <dbReference type="Proteomes" id="UP000030671"/>
    </source>
</evidence>
<feature type="active site" description="Proton acceptor" evidence="8">
    <location>
        <position position="310"/>
    </location>
</feature>
<feature type="binding site" evidence="9">
    <location>
        <position position="209"/>
    </location>
    <ligand>
        <name>Mg(2+)</name>
        <dbReference type="ChEBI" id="CHEBI:18420"/>
        <label>1</label>
    </ligand>
</feature>
<dbReference type="GeneID" id="20678132"/>
<dbReference type="OrthoDB" id="391817at2759"/>
<evidence type="ECO:0000256" key="13">
    <source>
        <dbReference type="SAM" id="MobiDB-lite"/>
    </source>
</evidence>
<evidence type="ECO:0000256" key="5">
    <source>
        <dbReference type="ARBA" id="ARBA00022833"/>
    </source>
</evidence>
<dbReference type="GO" id="GO:0005634">
    <property type="term" value="C:nucleus"/>
    <property type="evidence" value="ECO:0007669"/>
    <property type="project" value="TreeGrafter"/>
</dbReference>
<dbReference type="Proteomes" id="UP000030671">
    <property type="component" value="Unassembled WGS sequence"/>
</dbReference>
<dbReference type="AlphaFoldDB" id="W4K037"/>
<accession>W4K037</accession>
<evidence type="ECO:0000256" key="9">
    <source>
        <dbReference type="PIRSR" id="PIRSR604808-2"/>
    </source>
</evidence>
<comment type="cofactor">
    <cofactor evidence="9 12">
        <name>Mg(2+)</name>
        <dbReference type="ChEBI" id="CHEBI:18420"/>
    </cofactor>
    <cofactor evidence="9 12">
        <name>Mn(2+)</name>
        <dbReference type="ChEBI" id="CHEBI:29035"/>
    </cofactor>
    <text evidence="9 12">Probably binds two magnesium or manganese ions per subunit.</text>
</comment>
<sequence length="587" mass="64247">MRILTWNLNGVRTIPQYHPWNVHKSWNGILQELGADILCFQGARVHRDSDTLTTEMKTTRAAIGRDVALPELFDSFFSFPYSKGGYSGVAVYTKMDAVVPLKAEEGLSGKLQPKPALSPEERVSPSYPYAHEIDMMPDAEGNTPSDLSSLDSEGRALVVDLGLFVLINLYCPNETSDARLPFKVNYHLLLQERVRKLIEEGRDVIVLGDINVCAAPIDHCDGHLPSNASTFWDHPAREWFHKWLHPNGPMIDVVRDFWPDRKGMYTCWNTKISARETNYGTRIDYILVTPGLLPWIKHSDIQPAVKGSDHCPVYVDLHDEITLASGDKLTLQDAMRMDGSKRDPPRIAAKYWEEFLGRQTLLSSFFGKRDHSKATTQVAGSPQTPPSETLARSSTQPLPTAAFDALGSYQTEPSAATTLIDAYPSQTTGIPTTSQATISPDGSEAPSTLTVEEAPAGAAKSKKPNRGQSKLSSFFAKPPPTAKAPKPPEIVEIPDDDDNDGPMDADYRLACELSASQESALARSEAVASASGSQGSTKDPSESREAWASLFAPVAPPKCAAHGEPAKELRVNKPGPNKGKTFYTCSR</sequence>
<feature type="binding site" evidence="9">
    <location>
        <position position="309"/>
    </location>
    <ligand>
        <name>Mg(2+)</name>
        <dbReference type="ChEBI" id="CHEBI:18420"/>
        <label>2</label>
    </ligand>
</feature>
<dbReference type="Gene3D" id="3.60.10.10">
    <property type="entry name" value="Endonuclease/exonuclease/phosphatase"/>
    <property type="match status" value="1"/>
</dbReference>
<dbReference type="FunCoup" id="W4K037">
    <property type="interactions" value="665"/>
</dbReference>
<dbReference type="InterPro" id="IPR010666">
    <property type="entry name" value="Znf_GRF"/>
</dbReference>
<dbReference type="STRING" id="747525.W4K037"/>
<evidence type="ECO:0000313" key="15">
    <source>
        <dbReference type="EMBL" id="ETW79157.1"/>
    </source>
</evidence>
<keyword evidence="12" id="KW-0227">DNA damage</keyword>
<dbReference type="CDD" id="cd09088">
    <property type="entry name" value="Ape2-like_AP-endo"/>
    <property type="match status" value="1"/>
</dbReference>
<evidence type="ECO:0000256" key="3">
    <source>
        <dbReference type="ARBA" id="ARBA00022771"/>
    </source>
</evidence>
<feature type="region of interest" description="Disordered" evidence="13">
    <location>
        <begin position="426"/>
        <end position="587"/>
    </location>
</feature>